<feature type="chain" id="PRO_5046438993" evidence="1">
    <location>
        <begin position="25"/>
        <end position="133"/>
    </location>
</feature>
<dbReference type="Proteomes" id="UP001596106">
    <property type="component" value="Unassembled WGS sequence"/>
</dbReference>
<gene>
    <name evidence="3" type="ORF">ACFPMF_08070</name>
</gene>
<evidence type="ECO:0000313" key="4">
    <source>
        <dbReference type="Proteomes" id="UP001596106"/>
    </source>
</evidence>
<dbReference type="InterPro" id="IPR026444">
    <property type="entry name" value="Secre_tail"/>
</dbReference>
<keyword evidence="4" id="KW-1185">Reference proteome</keyword>
<feature type="domain" description="Secretion system C-terminal sorting" evidence="2">
    <location>
        <begin position="48"/>
        <end position="116"/>
    </location>
</feature>
<protein>
    <submittedName>
        <fullName evidence="3">T9SS type A sorting domain-containing protein</fullName>
    </submittedName>
</protein>
<dbReference type="RefSeq" id="WP_379842934.1">
    <property type="nucleotide sequence ID" value="NZ_JBHSMA010000002.1"/>
</dbReference>
<sequence length="133" mass="14466">MKTLVKSLLVAFTLTFVGFTAAQAEINNPAGRPKKAAAFQSGMFTTAEGKLQIAVNKEVGGWVTVRLTNATGKTFFVQEITKKRSTARMRLDVSNLPDGVYQVEVSNGQETTTQTLTLNTQQPSTPARFMAIH</sequence>
<accession>A0ABW0I7L5</accession>
<evidence type="ECO:0000256" key="1">
    <source>
        <dbReference type="SAM" id="SignalP"/>
    </source>
</evidence>
<dbReference type="Gene3D" id="2.60.40.3080">
    <property type="match status" value="1"/>
</dbReference>
<dbReference type="NCBIfam" id="TIGR04183">
    <property type="entry name" value="Por_Secre_tail"/>
    <property type="match status" value="1"/>
</dbReference>
<comment type="caution">
    <text evidence="3">The sequence shown here is derived from an EMBL/GenBank/DDBJ whole genome shotgun (WGS) entry which is preliminary data.</text>
</comment>
<proteinExistence type="predicted"/>
<name>A0ABW0I7L5_9BACT</name>
<reference evidence="4" key="1">
    <citation type="journal article" date="2019" name="Int. J. Syst. Evol. Microbiol.">
        <title>The Global Catalogue of Microorganisms (GCM) 10K type strain sequencing project: providing services to taxonomists for standard genome sequencing and annotation.</title>
        <authorList>
            <consortium name="The Broad Institute Genomics Platform"/>
            <consortium name="The Broad Institute Genome Sequencing Center for Infectious Disease"/>
            <person name="Wu L."/>
            <person name="Ma J."/>
        </authorList>
    </citation>
    <scope>NUCLEOTIDE SEQUENCE [LARGE SCALE GENOMIC DNA]</scope>
    <source>
        <strain evidence="4">CCUG 55250</strain>
    </source>
</reference>
<feature type="signal peptide" evidence="1">
    <location>
        <begin position="1"/>
        <end position="24"/>
    </location>
</feature>
<evidence type="ECO:0000313" key="3">
    <source>
        <dbReference type="EMBL" id="MFC5409258.1"/>
    </source>
</evidence>
<dbReference type="EMBL" id="JBHSMA010000002">
    <property type="protein sequence ID" value="MFC5409258.1"/>
    <property type="molecule type" value="Genomic_DNA"/>
</dbReference>
<evidence type="ECO:0000259" key="2">
    <source>
        <dbReference type="Pfam" id="PF18962"/>
    </source>
</evidence>
<keyword evidence="1" id="KW-0732">Signal</keyword>
<dbReference type="Pfam" id="PF18962">
    <property type="entry name" value="Por_Secre_tail"/>
    <property type="match status" value="1"/>
</dbReference>
<organism evidence="3 4">
    <name type="scientific">Larkinella bovis</name>
    <dbReference type="NCBI Taxonomy" id="683041"/>
    <lineage>
        <taxon>Bacteria</taxon>
        <taxon>Pseudomonadati</taxon>
        <taxon>Bacteroidota</taxon>
        <taxon>Cytophagia</taxon>
        <taxon>Cytophagales</taxon>
        <taxon>Spirosomataceae</taxon>
        <taxon>Larkinella</taxon>
    </lineage>
</organism>